<keyword evidence="1" id="KW-1133">Transmembrane helix</keyword>
<dbReference type="AlphaFoldDB" id="A0A9N9GIT4"/>
<evidence type="ECO:0000313" key="2">
    <source>
        <dbReference type="EMBL" id="CAG8609155.1"/>
    </source>
</evidence>
<protein>
    <submittedName>
        <fullName evidence="2">834_t:CDS:1</fullName>
    </submittedName>
</protein>
<sequence length="219" mass="24941">MSASRVNQTFYLVVLTVALSCIIIIPFRACEASPQANDDAPYPPEGNTSTKNDHANDQIVMVVFYFIFEVLSYLFHYIYTIMYYLLYMPIYKLYMMFVYQPTVYVWSVLSLFSPLLAFFSAAAFFGICVGGTAGWFSEVIIGVLTAPSNDEVALNELKKKRHVAKLRRQLANLKARNGGRIPKEFYRRQGATPRKNILQNGMFDDYGSDYRKDYSAGGE</sequence>
<keyword evidence="3" id="KW-1185">Reference proteome</keyword>
<feature type="transmembrane region" description="Helical" evidence="1">
    <location>
        <begin position="9"/>
        <end position="29"/>
    </location>
</feature>
<keyword evidence="1" id="KW-0472">Membrane</keyword>
<dbReference type="PROSITE" id="PS51257">
    <property type="entry name" value="PROKAR_LIPOPROTEIN"/>
    <property type="match status" value="1"/>
</dbReference>
<organism evidence="2 3">
    <name type="scientific">Acaulospora morrowiae</name>
    <dbReference type="NCBI Taxonomy" id="94023"/>
    <lineage>
        <taxon>Eukaryota</taxon>
        <taxon>Fungi</taxon>
        <taxon>Fungi incertae sedis</taxon>
        <taxon>Mucoromycota</taxon>
        <taxon>Glomeromycotina</taxon>
        <taxon>Glomeromycetes</taxon>
        <taxon>Diversisporales</taxon>
        <taxon>Acaulosporaceae</taxon>
        <taxon>Acaulospora</taxon>
    </lineage>
</organism>
<reference evidence="2" key="1">
    <citation type="submission" date="2021-06" db="EMBL/GenBank/DDBJ databases">
        <authorList>
            <person name="Kallberg Y."/>
            <person name="Tangrot J."/>
            <person name="Rosling A."/>
        </authorList>
    </citation>
    <scope>NUCLEOTIDE SEQUENCE</scope>
    <source>
        <strain evidence="2">CL551</strain>
    </source>
</reference>
<dbReference type="OrthoDB" id="3366475at2759"/>
<comment type="caution">
    <text evidence="2">The sequence shown here is derived from an EMBL/GenBank/DDBJ whole genome shotgun (WGS) entry which is preliminary data.</text>
</comment>
<gene>
    <name evidence="2" type="ORF">AMORRO_LOCUS8138</name>
</gene>
<dbReference type="Proteomes" id="UP000789342">
    <property type="component" value="Unassembled WGS sequence"/>
</dbReference>
<name>A0A9N9GIT4_9GLOM</name>
<evidence type="ECO:0000313" key="3">
    <source>
        <dbReference type="Proteomes" id="UP000789342"/>
    </source>
</evidence>
<accession>A0A9N9GIT4</accession>
<keyword evidence="1" id="KW-0812">Transmembrane</keyword>
<dbReference type="EMBL" id="CAJVPV010006707">
    <property type="protein sequence ID" value="CAG8609155.1"/>
    <property type="molecule type" value="Genomic_DNA"/>
</dbReference>
<proteinExistence type="predicted"/>
<evidence type="ECO:0000256" key="1">
    <source>
        <dbReference type="SAM" id="Phobius"/>
    </source>
</evidence>
<feature type="transmembrane region" description="Helical" evidence="1">
    <location>
        <begin position="59"/>
        <end position="79"/>
    </location>
</feature>